<protein>
    <submittedName>
        <fullName evidence="1">Uncharacterized protein</fullName>
    </submittedName>
</protein>
<dbReference type="EMBL" id="JANPWB010000006">
    <property type="protein sequence ID" value="KAJ1181668.1"/>
    <property type="molecule type" value="Genomic_DNA"/>
</dbReference>
<proteinExistence type="predicted"/>
<gene>
    <name evidence="1" type="ORF">NDU88_006871</name>
</gene>
<organism evidence="1 2">
    <name type="scientific">Pleurodeles waltl</name>
    <name type="common">Iberian ribbed newt</name>
    <dbReference type="NCBI Taxonomy" id="8319"/>
    <lineage>
        <taxon>Eukaryota</taxon>
        <taxon>Metazoa</taxon>
        <taxon>Chordata</taxon>
        <taxon>Craniata</taxon>
        <taxon>Vertebrata</taxon>
        <taxon>Euteleostomi</taxon>
        <taxon>Amphibia</taxon>
        <taxon>Batrachia</taxon>
        <taxon>Caudata</taxon>
        <taxon>Salamandroidea</taxon>
        <taxon>Salamandridae</taxon>
        <taxon>Pleurodelinae</taxon>
        <taxon>Pleurodeles</taxon>
    </lineage>
</organism>
<sequence>MRRKIKAGGPLTGDGALIWPAGEYYCLPGERRCDEAGGDCLGKHCIVPVIRFRNTARARCIVNPPDQIAPEEPCRTEVEVHLIPEMVGAVTLERLGRGGSVWGPLPHEQQWIPWLAYSSELYWAAG</sequence>
<dbReference type="Proteomes" id="UP001066276">
    <property type="component" value="Chromosome 3_2"/>
</dbReference>
<name>A0AAV7TYF4_PLEWA</name>
<comment type="caution">
    <text evidence="1">The sequence shown here is derived from an EMBL/GenBank/DDBJ whole genome shotgun (WGS) entry which is preliminary data.</text>
</comment>
<dbReference type="AlphaFoldDB" id="A0AAV7TYF4"/>
<accession>A0AAV7TYF4</accession>
<evidence type="ECO:0000313" key="1">
    <source>
        <dbReference type="EMBL" id="KAJ1181668.1"/>
    </source>
</evidence>
<evidence type="ECO:0000313" key="2">
    <source>
        <dbReference type="Proteomes" id="UP001066276"/>
    </source>
</evidence>
<keyword evidence="2" id="KW-1185">Reference proteome</keyword>
<reference evidence="1" key="1">
    <citation type="journal article" date="2022" name="bioRxiv">
        <title>Sequencing and chromosome-scale assembly of the giantPleurodeles waltlgenome.</title>
        <authorList>
            <person name="Brown T."/>
            <person name="Elewa A."/>
            <person name="Iarovenko S."/>
            <person name="Subramanian E."/>
            <person name="Araus A.J."/>
            <person name="Petzold A."/>
            <person name="Susuki M."/>
            <person name="Suzuki K.-i.T."/>
            <person name="Hayashi T."/>
            <person name="Toyoda A."/>
            <person name="Oliveira C."/>
            <person name="Osipova E."/>
            <person name="Leigh N.D."/>
            <person name="Simon A."/>
            <person name="Yun M.H."/>
        </authorList>
    </citation>
    <scope>NUCLEOTIDE SEQUENCE</scope>
    <source>
        <strain evidence="1">20211129_DDA</strain>
        <tissue evidence="1">Liver</tissue>
    </source>
</reference>